<dbReference type="Gene3D" id="3.20.20.70">
    <property type="entry name" value="Aldolase class I"/>
    <property type="match status" value="1"/>
</dbReference>
<dbReference type="InterPro" id="IPR001989">
    <property type="entry name" value="Radical_activat_CS"/>
</dbReference>
<evidence type="ECO:0000256" key="7">
    <source>
        <dbReference type="ARBA" id="ARBA00023002"/>
    </source>
</evidence>
<dbReference type="SUPFAM" id="SSF102114">
    <property type="entry name" value="Radical SAM enzymes"/>
    <property type="match status" value="1"/>
</dbReference>
<keyword evidence="13" id="KW-1185">Reference proteome</keyword>
<dbReference type="PANTHER" id="PTHR30352">
    <property type="entry name" value="PYRUVATE FORMATE-LYASE-ACTIVATING ENZYME"/>
    <property type="match status" value="1"/>
</dbReference>
<dbReference type="InterPro" id="IPR058240">
    <property type="entry name" value="rSAM_sf"/>
</dbReference>
<gene>
    <name evidence="12" type="primary">pflA</name>
    <name evidence="12" type="ORF">Ami3637_11960</name>
</gene>
<keyword evidence="8 10" id="KW-0408">Iron</keyword>
<dbReference type="InterPro" id="IPR007197">
    <property type="entry name" value="rSAM"/>
</dbReference>
<keyword evidence="10" id="KW-0963">Cytoplasm</keyword>
<dbReference type="SFLD" id="SFLDS00029">
    <property type="entry name" value="Radical_SAM"/>
    <property type="match status" value="1"/>
</dbReference>
<dbReference type="EMBL" id="CP047591">
    <property type="protein sequence ID" value="QHI73027.1"/>
    <property type="molecule type" value="Genomic_DNA"/>
</dbReference>
<evidence type="ECO:0000313" key="13">
    <source>
        <dbReference type="Proteomes" id="UP000463883"/>
    </source>
</evidence>
<dbReference type="Pfam" id="PF13353">
    <property type="entry name" value="Fer4_12"/>
    <property type="match status" value="1"/>
</dbReference>
<sequence>MVKGRLHSFETFGAVDGPGIRTVVFLQGCPARCAYCHNPDTWDVHGGSEVETKQIVDRAKRGMSYYGEKGGVTFSGGEPLLQGEFLIQTIRALKKVGINSIIDTSGTYIDEFTEKVIEECEMVLLDVKHSQPEKFWDITGKKQDNLLKLIDLINKHGKHVWVRQVIVPGINDSQANIKSLNEFIKRITHVDKVELLGYHNLGVEKYEKLGIKYRLKDVEPMDQKELNKLSALVSF</sequence>
<dbReference type="GO" id="GO:0016829">
    <property type="term" value="F:lyase activity"/>
    <property type="evidence" value="ECO:0007669"/>
    <property type="project" value="UniProtKB-KW"/>
</dbReference>
<dbReference type="GO" id="GO:0051539">
    <property type="term" value="F:4 iron, 4 sulfur cluster binding"/>
    <property type="evidence" value="ECO:0007669"/>
    <property type="project" value="UniProtKB-UniRule"/>
</dbReference>
<evidence type="ECO:0000256" key="10">
    <source>
        <dbReference type="RuleBase" id="RU362053"/>
    </source>
</evidence>
<evidence type="ECO:0000256" key="1">
    <source>
        <dbReference type="ARBA" id="ARBA00003141"/>
    </source>
</evidence>
<evidence type="ECO:0000256" key="9">
    <source>
        <dbReference type="ARBA" id="ARBA00023014"/>
    </source>
</evidence>
<comment type="cofactor">
    <cofactor evidence="10">
        <name>[4Fe-4S] cluster</name>
        <dbReference type="ChEBI" id="CHEBI:49883"/>
    </cofactor>
    <text evidence="10">Binds 1 [4Fe-4S] cluster. The cluster is coordinated with 3 cysteines and an exchangeable S-adenosyl-L-methionine.</text>
</comment>
<comment type="subcellular location">
    <subcellularLocation>
        <location evidence="10">Cytoplasm</location>
    </subcellularLocation>
</comment>
<dbReference type="AlphaFoldDB" id="A0A6P1MGK7"/>
<evidence type="ECO:0000256" key="2">
    <source>
        <dbReference type="ARBA" id="ARBA00009777"/>
    </source>
</evidence>
<protein>
    <recommendedName>
        <fullName evidence="3 10">Pyruvate formate-lyase-activating enzyme</fullName>
        <ecNumber evidence="10">1.97.1.4</ecNumber>
    </recommendedName>
</protein>
<dbReference type="PANTHER" id="PTHR30352:SF5">
    <property type="entry name" value="PYRUVATE FORMATE-LYASE 1-ACTIVATING ENZYME"/>
    <property type="match status" value="1"/>
</dbReference>
<evidence type="ECO:0000256" key="6">
    <source>
        <dbReference type="ARBA" id="ARBA00022723"/>
    </source>
</evidence>
<dbReference type="GO" id="GO:0005737">
    <property type="term" value="C:cytoplasm"/>
    <property type="evidence" value="ECO:0007669"/>
    <property type="project" value="UniProtKB-SubCell"/>
</dbReference>
<dbReference type="SFLD" id="SFLDG01066">
    <property type="entry name" value="organic_radical-activating_enz"/>
    <property type="match status" value="1"/>
</dbReference>
<comment type="similarity">
    <text evidence="2 10">Belongs to the organic radical-activating enzymes family.</text>
</comment>
<keyword evidence="7 10" id="KW-0560">Oxidoreductase</keyword>
<reference evidence="12 13" key="1">
    <citation type="submission" date="2020-01" db="EMBL/GenBank/DDBJ databases">
        <title>Genomic analysis of Aminipila sp. CBA3637.</title>
        <authorList>
            <person name="Kim Y.B."/>
            <person name="Roh S.W."/>
        </authorList>
    </citation>
    <scope>NUCLEOTIDE SEQUENCE [LARGE SCALE GENOMIC DNA]</scope>
    <source>
        <strain evidence="12 13">CBA3637</strain>
    </source>
</reference>
<name>A0A6P1MGK7_9FIRM</name>
<dbReference type="GO" id="GO:0046872">
    <property type="term" value="F:metal ion binding"/>
    <property type="evidence" value="ECO:0007669"/>
    <property type="project" value="UniProtKB-UniRule"/>
</dbReference>
<dbReference type="RefSeq" id="WP_162362794.1">
    <property type="nucleotide sequence ID" value="NZ_CP047591.1"/>
</dbReference>
<comment type="catalytic activity">
    <reaction evidence="10">
        <text>glycyl-[formate C-acetyltransferase] + reduced [flavodoxin] + S-adenosyl-L-methionine = glycin-2-yl radical-[formate C-acetyltransferase] + semiquinone [flavodoxin] + 5'-deoxyadenosine + L-methionine + H(+)</text>
        <dbReference type="Rhea" id="RHEA:19225"/>
        <dbReference type="Rhea" id="RHEA-COMP:10622"/>
        <dbReference type="Rhea" id="RHEA-COMP:12190"/>
        <dbReference type="Rhea" id="RHEA-COMP:12191"/>
        <dbReference type="Rhea" id="RHEA-COMP:14480"/>
        <dbReference type="ChEBI" id="CHEBI:15378"/>
        <dbReference type="ChEBI" id="CHEBI:17319"/>
        <dbReference type="ChEBI" id="CHEBI:29947"/>
        <dbReference type="ChEBI" id="CHEBI:32722"/>
        <dbReference type="ChEBI" id="CHEBI:57618"/>
        <dbReference type="ChEBI" id="CHEBI:57844"/>
        <dbReference type="ChEBI" id="CHEBI:59789"/>
        <dbReference type="ChEBI" id="CHEBI:140311"/>
        <dbReference type="EC" id="1.97.1.4"/>
    </reaction>
</comment>
<comment type="function">
    <text evidence="1 10">Activation of pyruvate formate-lyase under anaerobic conditions by generation of an organic free radical, using S-adenosylmethionine and reduced flavodoxin as cosubstrates to produce 5'-deoxy-adenosine.</text>
</comment>
<evidence type="ECO:0000256" key="5">
    <source>
        <dbReference type="ARBA" id="ARBA00022691"/>
    </source>
</evidence>
<dbReference type="InterPro" id="IPR012838">
    <property type="entry name" value="PFL1_activating"/>
</dbReference>
<dbReference type="CDD" id="cd01335">
    <property type="entry name" value="Radical_SAM"/>
    <property type="match status" value="1"/>
</dbReference>
<dbReference type="InterPro" id="IPR034457">
    <property type="entry name" value="Organic_radical-activating"/>
</dbReference>
<evidence type="ECO:0000313" key="12">
    <source>
        <dbReference type="EMBL" id="QHI73027.1"/>
    </source>
</evidence>
<dbReference type="InterPro" id="IPR013785">
    <property type="entry name" value="Aldolase_TIM"/>
</dbReference>
<keyword evidence="12" id="KW-0456">Lyase</keyword>
<evidence type="ECO:0000256" key="3">
    <source>
        <dbReference type="ARBA" id="ARBA00021356"/>
    </source>
</evidence>
<dbReference type="Proteomes" id="UP000463883">
    <property type="component" value="Chromosome"/>
</dbReference>
<keyword evidence="5 10" id="KW-0949">S-adenosyl-L-methionine</keyword>
<keyword evidence="9 10" id="KW-0411">Iron-sulfur</keyword>
<dbReference type="KEGG" id="amic:Ami3637_11960"/>
<dbReference type="NCBIfam" id="TIGR02493">
    <property type="entry name" value="PFLA"/>
    <property type="match status" value="1"/>
</dbReference>
<dbReference type="PROSITE" id="PS51918">
    <property type="entry name" value="RADICAL_SAM"/>
    <property type="match status" value="1"/>
</dbReference>
<dbReference type="EC" id="1.97.1.4" evidence="10"/>
<keyword evidence="4 10" id="KW-0004">4Fe-4S</keyword>
<dbReference type="PROSITE" id="PS01087">
    <property type="entry name" value="RADICAL_ACTIVATING"/>
    <property type="match status" value="1"/>
</dbReference>
<organism evidence="12 13">
    <name type="scientific">Aminipila terrae</name>
    <dbReference type="NCBI Taxonomy" id="2697030"/>
    <lineage>
        <taxon>Bacteria</taxon>
        <taxon>Bacillati</taxon>
        <taxon>Bacillota</taxon>
        <taxon>Clostridia</taxon>
        <taxon>Peptostreptococcales</taxon>
        <taxon>Anaerovoracaceae</taxon>
        <taxon>Aminipila</taxon>
    </lineage>
</organism>
<proteinExistence type="inferred from homology"/>
<accession>A0A6P1MGK7</accession>
<keyword evidence="6 10" id="KW-0479">Metal-binding</keyword>
<evidence type="ECO:0000256" key="8">
    <source>
        <dbReference type="ARBA" id="ARBA00023004"/>
    </source>
</evidence>
<evidence type="ECO:0000259" key="11">
    <source>
        <dbReference type="PROSITE" id="PS51918"/>
    </source>
</evidence>
<feature type="domain" description="Radical SAM core" evidence="11">
    <location>
        <begin position="15"/>
        <end position="235"/>
    </location>
</feature>
<evidence type="ECO:0000256" key="4">
    <source>
        <dbReference type="ARBA" id="ARBA00022485"/>
    </source>
</evidence>
<dbReference type="GO" id="GO:0043365">
    <property type="term" value="F:[formate-C-acetyltransferase]-activating enzyme activity"/>
    <property type="evidence" value="ECO:0007669"/>
    <property type="project" value="UniProtKB-UniRule"/>
</dbReference>
<keyword evidence="12" id="KW-0670">Pyruvate</keyword>